<feature type="region of interest" description="Disordered" evidence="1">
    <location>
        <begin position="1"/>
        <end position="26"/>
    </location>
</feature>
<evidence type="ECO:0000256" key="1">
    <source>
        <dbReference type="SAM" id="MobiDB-lite"/>
    </source>
</evidence>
<sequence length="116" mass="12786">MTNGKPEELEAKAKAAAAKEQEEKPLPAMVSPTVNLAIEIREAIALRCRDIGESFSLVTNKMWLKLLKTEKRVKADLNPDFSAKRAGVGAKEKLEKKDTEIADLKKQIADLLAAKK</sequence>
<organism evidence="2">
    <name type="scientific">marine sediment metagenome</name>
    <dbReference type="NCBI Taxonomy" id="412755"/>
    <lineage>
        <taxon>unclassified sequences</taxon>
        <taxon>metagenomes</taxon>
        <taxon>ecological metagenomes</taxon>
    </lineage>
</organism>
<proteinExistence type="predicted"/>
<protein>
    <submittedName>
        <fullName evidence="2">Uncharacterized protein</fullName>
    </submittedName>
</protein>
<dbReference type="EMBL" id="LAZR01001021">
    <property type="protein sequence ID" value="KKN52403.1"/>
    <property type="molecule type" value="Genomic_DNA"/>
</dbReference>
<accession>A0A0F9UFN5</accession>
<evidence type="ECO:0000313" key="2">
    <source>
        <dbReference type="EMBL" id="KKN52403.1"/>
    </source>
</evidence>
<dbReference type="AlphaFoldDB" id="A0A0F9UFN5"/>
<name>A0A0F9UFN5_9ZZZZ</name>
<feature type="compositionally biased region" description="Basic and acidic residues" evidence="1">
    <location>
        <begin position="1"/>
        <end position="25"/>
    </location>
</feature>
<comment type="caution">
    <text evidence="2">The sequence shown here is derived from an EMBL/GenBank/DDBJ whole genome shotgun (WGS) entry which is preliminary data.</text>
</comment>
<reference evidence="2" key="1">
    <citation type="journal article" date="2015" name="Nature">
        <title>Complex archaea that bridge the gap between prokaryotes and eukaryotes.</title>
        <authorList>
            <person name="Spang A."/>
            <person name="Saw J.H."/>
            <person name="Jorgensen S.L."/>
            <person name="Zaremba-Niedzwiedzka K."/>
            <person name="Martijn J."/>
            <person name="Lind A.E."/>
            <person name="van Eijk R."/>
            <person name="Schleper C."/>
            <person name="Guy L."/>
            <person name="Ettema T.J."/>
        </authorList>
    </citation>
    <scope>NUCLEOTIDE SEQUENCE</scope>
</reference>
<gene>
    <name evidence="2" type="ORF">LCGC14_0613200</name>
</gene>